<keyword evidence="2" id="KW-1185">Reference proteome</keyword>
<sequence length="195" mass="20857">MTTTGFDLDMTLIDSRPGIKAVYDEIVTESGFAIDTDLVISRLGPPLEWELTNWIPEAEVARWADRYRDLYPQIALDLVEPLPGAHEALAAAGRLGRTIVITAKHGPNARLHLERLGLEVDEVFGQAWREGKADVLRAEGATTYVGDHVHDMDAAGLAGAAGIGVTTGPCTADELRAAGAGLVLPSLEDLAQHLV</sequence>
<dbReference type="AlphaFoldDB" id="A0A5Q2MIH8"/>
<dbReference type="InterPro" id="IPR023198">
    <property type="entry name" value="PGP-like_dom2"/>
</dbReference>
<dbReference type="Gene3D" id="3.40.50.1000">
    <property type="entry name" value="HAD superfamily/HAD-like"/>
    <property type="match status" value="1"/>
</dbReference>
<dbReference type="Pfam" id="PF13419">
    <property type="entry name" value="HAD_2"/>
    <property type="match status" value="1"/>
</dbReference>
<evidence type="ECO:0000313" key="1">
    <source>
        <dbReference type="EMBL" id="QGG42927.1"/>
    </source>
</evidence>
<dbReference type="Gene3D" id="1.10.150.240">
    <property type="entry name" value="Putative phosphatase, domain 2"/>
    <property type="match status" value="1"/>
</dbReference>
<name>A0A5Q2MIH8_9ACTN</name>
<protein>
    <submittedName>
        <fullName evidence="1">HAD hydrolase-like protein</fullName>
    </submittedName>
</protein>
<dbReference type="InterPro" id="IPR041492">
    <property type="entry name" value="HAD_2"/>
</dbReference>
<dbReference type="Proteomes" id="UP000392064">
    <property type="component" value="Chromosome"/>
</dbReference>
<dbReference type="RefSeq" id="WP_153654731.1">
    <property type="nucleotide sequence ID" value="NZ_CP045737.1"/>
</dbReference>
<dbReference type="KEGG" id="aef:GEV26_16955"/>
<dbReference type="InterPro" id="IPR023214">
    <property type="entry name" value="HAD_sf"/>
</dbReference>
<dbReference type="GO" id="GO:0008967">
    <property type="term" value="F:phosphoglycolate phosphatase activity"/>
    <property type="evidence" value="ECO:0007669"/>
    <property type="project" value="TreeGrafter"/>
</dbReference>
<dbReference type="SUPFAM" id="SSF56784">
    <property type="entry name" value="HAD-like"/>
    <property type="match status" value="1"/>
</dbReference>
<keyword evidence="1" id="KW-0378">Hydrolase</keyword>
<dbReference type="EMBL" id="CP045737">
    <property type="protein sequence ID" value="QGG42927.1"/>
    <property type="molecule type" value="Genomic_DNA"/>
</dbReference>
<accession>A0A5Q2MIH8</accession>
<dbReference type="InterPro" id="IPR050155">
    <property type="entry name" value="HAD-like_hydrolase_sf"/>
</dbReference>
<dbReference type="SFLD" id="SFLDS00003">
    <property type="entry name" value="Haloacid_Dehalogenase"/>
    <property type="match status" value="1"/>
</dbReference>
<reference evidence="1 2" key="1">
    <citation type="submission" date="2019-11" db="EMBL/GenBank/DDBJ databases">
        <authorList>
            <person name="Li J."/>
        </authorList>
    </citation>
    <scope>NUCLEOTIDE SEQUENCE [LARGE SCALE GENOMIC DNA]</scope>
    <source>
        <strain evidence="1 2">MF47</strain>
    </source>
</reference>
<dbReference type="InterPro" id="IPR036412">
    <property type="entry name" value="HAD-like_sf"/>
</dbReference>
<dbReference type="SFLD" id="SFLDG01129">
    <property type="entry name" value="C1.5:_HAD__Beta-PGM__Phosphata"/>
    <property type="match status" value="1"/>
</dbReference>
<gene>
    <name evidence="1" type="ORF">GEV26_16955</name>
</gene>
<dbReference type="PANTHER" id="PTHR43434">
    <property type="entry name" value="PHOSPHOGLYCOLATE PHOSPHATASE"/>
    <property type="match status" value="1"/>
</dbReference>
<organism evidence="1 2">
    <name type="scientific">Aeromicrobium yanjiei</name>
    <dbReference type="NCBI Taxonomy" id="2662028"/>
    <lineage>
        <taxon>Bacteria</taxon>
        <taxon>Bacillati</taxon>
        <taxon>Actinomycetota</taxon>
        <taxon>Actinomycetes</taxon>
        <taxon>Propionibacteriales</taxon>
        <taxon>Nocardioidaceae</taxon>
        <taxon>Aeromicrobium</taxon>
    </lineage>
</organism>
<evidence type="ECO:0000313" key="2">
    <source>
        <dbReference type="Proteomes" id="UP000392064"/>
    </source>
</evidence>
<proteinExistence type="predicted"/>
<dbReference type="GO" id="GO:0006281">
    <property type="term" value="P:DNA repair"/>
    <property type="evidence" value="ECO:0007669"/>
    <property type="project" value="TreeGrafter"/>
</dbReference>
<dbReference type="PANTHER" id="PTHR43434:SF1">
    <property type="entry name" value="PHOSPHOGLYCOLATE PHOSPHATASE"/>
    <property type="match status" value="1"/>
</dbReference>